<dbReference type="Pfam" id="PF02152">
    <property type="entry name" value="FolB"/>
    <property type="match status" value="1"/>
</dbReference>
<dbReference type="InterPro" id="IPR043133">
    <property type="entry name" value="GTP-CH-I_C/QueF"/>
</dbReference>
<keyword evidence="12" id="KW-1185">Reference proteome</keyword>
<evidence type="ECO:0000313" key="11">
    <source>
        <dbReference type="EMBL" id="RKP12020.1"/>
    </source>
</evidence>
<evidence type="ECO:0000256" key="2">
    <source>
        <dbReference type="ARBA" id="ARBA00009640"/>
    </source>
</evidence>
<dbReference type="GO" id="GO:0004150">
    <property type="term" value="F:dihydroneopterin aldolase activity"/>
    <property type="evidence" value="ECO:0007669"/>
    <property type="project" value="InterPro"/>
</dbReference>
<evidence type="ECO:0000256" key="6">
    <source>
        <dbReference type="ARBA" id="ARBA00022777"/>
    </source>
</evidence>
<dbReference type="Proteomes" id="UP000267251">
    <property type="component" value="Unassembled WGS sequence"/>
</dbReference>
<dbReference type="SUPFAM" id="SSF55620">
    <property type="entry name" value="Tetrahydrobiopterin biosynthesis enzymes-like"/>
    <property type="match status" value="2"/>
</dbReference>
<evidence type="ECO:0000256" key="4">
    <source>
        <dbReference type="ARBA" id="ARBA00022679"/>
    </source>
</evidence>
<dbReference type="SMART" id="SM00905">
    <property type="entry name" value="FolB"/>
    <property type="match status" value="2"/>
</dbReference>
<gene>
    <name evidence="11" type="ORF">BJ684DRAFT_21411</name>
</gene>
<dbReference type="GO" id="GO:0003848">
    <property type="term" value="F:2-amino-4-hydroxy-6-hydroxymethyldihydropteridine diphosphokinase activity"/>
    <property type="evidence" value="ECO:0007669"/>
    <property type="project" value="UniProtKB-EC"/>
</dbReference>
<keyword evidence="4" id="KW-0808">Transferase</keyword>
<dbReference type="EMBL" id="KZ988523">
    <property type="protein sequence ID" value="RKP12020.1"/>
    <property type="molecule type" value="Genomic_DNA"/>
</dbReference>
<protein>
    <recommendedName>
        <fullName evidence="3">2-amino-4-hydroxy-6-hydroxymethyldihydropteridine diphosphokinase</fullName>
        <ecNumber evidence="3">2.7.6.3</ecNumber>
    </recommendedName>
</protein>
<feature type="domain" description="Dihydroneopterin aldolase/epimerase" evidence="10">
    <location>
        <begin position="140"/>
        <end position="242"/>
    </location>
</feature>
<feature type="compositionally biased region" description="Polar residues" evidence="9">
    <location>
        <begin position="355"/>
        <end position="370"/>
    </location>
</feature>
<dbReference type="InterPro" id="IPR000550">
    <property type="entry name" value="Hppk"/>
</dbReference>
<dbReference type="GO" id="GO:0046656">
    <property type="term" value="P:folic acid biosynthetic process"/>
    <property type="evidence" value="ECO:0007669"/>
    <property type="project" value="UniProtKB-KW"/>
</dbReference>
<evidence type="ECO:0000259" key="10">
    <source>
        <dbReference type="SMART" id="SM00905"/>
    </source>
</evidence>
<dbReference type="InterPro" id="IPR035907">
    <property type="entry name" value="Hppk_sf"/>
</dbReference>
<keyword evidence="6" id="KW-0418">Kinase</keyword>
<dbReference type="InterPro" id="IPR006157">
    <property type="entry name" value="FolB_dom"/>
</dbReference>
<dbReference type="AlphaFoldDB" id="A0A4P9Y2F8"/>
<evidence type="ECO:0000256" key="1">
    <source>
        <dbReference type="ARBA" id="ARBA00005051"/>
    </source>
</evidence>
<accession>A0A4P9Y2F8</accession>
<dbReference type="PANTHER" id="PTHR43071">
    <property type="entry name" value="2-AMINO-4-HYDROXY-6-HYDROXYMETHYLDIHYDROPTERIDINE PYROPHOSPHOKINASE"/>
    <property type="match status" value="1"/>
</dbReference>
<dbReference type="EC" id="2.7.6.3" evidence="3"/>
<dbReference type="Gene3D" id="3.30.70.560">
    <property type="entry name" value="7,8-Dihydro-6-hydroxymethylpterin-pyrophosphokinase HPPK"/>
    <property type="match status" value="1"/>
</dbReference>
<dbReference type="OrthoDB" id="615426at2759"/>
<organism evidence="11 12">
    <name type="scientific">Piptocephalis cylindrospora</name>
    <dbReference type="NCBI Taxonomy" id="1907219"/>
    <lineage>
        <taxon>Eukaryota</taxon>
        <taxon>Fungi</taxon>
        <taxon>Fungi incertae sedis</taxon>
        <taxon>Zoopagomycota</taxon>
        <taxon>Zoopagomycotina</taxon>
        <taxon>Zoopagomycetes</taxon>
        <taxon>Zoopagales</taxon>
        <taxon>Piptocephalidaceae</taxon>
        <taxon>Piptocephalis</taxon>
    </lineage>
</organism>
<evidence type="ECO:0000256" key="3">
    <source>
        <dbReference type="ARBA" id="ARBA00013253"/>
    </source>
</evidence>
<keyword evidence="7" id="KW-0067">ATP-binding</keyword>
<feature type="region of interest" description="Disordered" evidence="9">
    <location>
        <begin position="355"/>
        <end position="375"/>
    </location>
</feature>
<evidence type="ECO:0000256" key="8">
    <source>
        <dbReference type="ARBA" id="ARBA00022909"/>
    </source>
</evidence>
<dbReference type="CDD" id="cd00483">
    <property type="entry name" value="HPPK"/>
    <property type="match status" value="1"/>
</dbReference>
<dbReference type="NCBIfam" id="TIGR01498">
    <property type="entry name" value="folK"/>
    <property type="match status" value="1"/>
</dbReference>
<feature type="region of interest" description="Disordered" evidence="9">
    <location>
        <begin position="245"/>
        <end position="266"/>
    </location>
</feature>
<name>A0A4P9Y2F8_9FUNG</name>
<dbReference type="GO" id="GO:0005524">
    <property type="term" value="F:ATP binding"/>
    <property type="evidence" value="ECO:0007669"/>
    <property type="project" value="UniProtKB-KW"/>
</dbReference>
<dbReference type="Gene3D" id="3.30.1130.10">
    <property type="match status" value="2"/>
</dbReference>
<proteinExistence type="inferred from homology"/>
<evidence type="ECO:0000256" key="7">
    <source>
        <dbReference type="ARBA" id="ARBA00022840"/>
    </source>
</evidence>
<dbReference type="GO" id="GO:0016301">
    <property type="term" value="F:kinase activity"/>
    <property type="evidence" value="ECO:0007669"/>
    <property type="project" value="UniProtKB-KW"/>
</dbReference>
<comment type="similarity">
    <text evidence="2">In the N-terminal section; belongs to the DHNA family.</text>
</comment>
<dbReference type="PANTHER" id="PTHR43071:SF1">
    <property type="entry name" value="2-AMINO-4-HYDROXY-6-HYDROXYMETHYLDIHYDROPTERIDINE PYROPHOSPHOKINASE"/>
    <property type="match status" value="1"/>
</dbReference>
<feature type="non-terminal residue" evidence="11">
    <location>
        <position position="415"/>
    </location>
</feature>
<dbReference type="UniPathway" id="UPA00077">
    <property type="reaction ID" value="UER00155"/>
</dbReference>
<dbReference type="Pfam" id="PF01288">
    <property type="entry name" value="HPPK"/>
    <property type="match status" value="1"/>
</dbReference>
<feature type="domain" description="Dihydroneopterin aldolase/epimerase" evidence="10">
    <location>
        <begin position="13"/>
        <end position="127"/>
    </location>
</feature>
<keyword evidence="8" id="KW-0289">Folate biosynthesis</keyword>
<evidence type="ECO:0000256" key="5">
    <source>
        <dbReference type="ARBA" id="ARBA00022741"/>
    </source>
</evidence>
<comment type="pathway">
    <text evidence="1">Cofactor biosynthesis; tetrahydrofolate biosynthesis; 2-amino-4-hydroxy-6-hydroxymethyl-7,8-dihydropteridine diphosphate from 7,8-dihydroneopterin triphosphate: step 4/4.</text>
</comment>
<evidence type="ECO:0000313" key="12">
    <source>
        <dbReference type="Proteomes" id="UP000267251"/>
    </source>
</evidence>
<keyword evidence="5" id="KW-0547">Nucleotide-binding</keyword>
<dbReference type="SUPFAM" id="SSF55083">
    <property type="entry name" value="6-hydroxymethyl-7,8-dihydropterin pyrophosphokinase, HPPK"/>
    <property type="match status" value="1"/>
</dbReference>
<reference evidence="12" key="1">
    <citation type="journal article" date="2018" name="Nat. Microbiol.">
        <title>Leveraging single-cell genomics to expand the fungal tree of life.</title>
        <authorList>
            <person name="Ahrendt S.R."/>
            <person name="Quandt C.A."/>
            <person name="Ciobanu D."/>
            <person name="Clum A."/>
            <person name="Salamov A."/>
            <person name="Andreopoulos B."/>
            <person name="Cheng J.F."/>
            <person name="Woyke T."/>
            <person name="Pelin A."/>
            <person name="Henrissat B."/>
            <person name="Reynolds N.K."/>
            <person name="Benny G.L."/>
            <person name="Smith M.E."/>
            <person name="James T.Y."/>
            <person name="Grigoriev I.V."/>
        </authorList>
    </citation>
    <scope>NUCLEOTIDE SEQUENCE [LARGE SCALE GENOMIC DNA]</scope>
</reference>
<evidence type="ECO:0000256" key="9">
    <source>
        <dbReference type="SAM" id="MobiDB-lite"/>
    </source>
</evidence>
<dbReference type="GO" id="GO:0046654">
    <property type="term" value="P:tetrahydrofolate biosynthetic process"/>
    <property type="evidence" value="ECO:0007669"/>
    <property type="project" value="UniProtKB-UniPathway"/>
</dbReference>
<sequence length="415" mass="44889">MSASSNNDDQDHILVRNLAIRITLREDAWGRAKTQPGQVSLWVWLPLDQSGQTDNLTHSLSYSAAAKEALRALETRGEGQPWDSTGQAAAHTASHLSSHFGGLRVRVELEAENGALEVQSLGSCVTWDASDGSVIESASSFLRGLRVRTIVGIHPWERERKQDVHLTLTLQPHLLPLSRISHQVLEWAEASGYRTVEALASSLTSLLLSGSPDLGPIEHATVRVEKPRALPFAQGAGVQISRHTSVPDALSNPDMALPRNSLSSPGSGPPHIEAYIGMGANIGEDPAKNLSLALQAMSSLQNPDSIHVIDTSFLYLTEPMYVVDQPKFFNAVCHIRTSLSPQDLLTALKSIESSMGRSSPTASQSANPSSYIPKGPRPIDLDILIYQDLVMETPPTSPSPIRVSPNVNLFFDLCA</sequence>